<reference evidence="4" key="1">
    <citation type="journal article" date="2021" name="Nat. Commun.">
        <title>Genetic determinants of endophytism in the Arabidopsis root mycobiome.</title>
        <authorList>
            <person name="Mesny F."/>
            <person name="Miyauchi S."/>
            <person name="Thiergart T."/>
            <person name="Pickel B."/>
            <person name="Atanasova L."/>
            <person name="Karlsson M."/>
            <person name="Huettel B."/>
            <person name="Barry K.W."/>
            <person name="Haridas S."/>
            <person name="Chen C."/>
            <person name="Bauer D."/>
            <person name="Andreopoulos W."/>
            <person name="Pangilinan J."/>
            <person name="LaButti K."/>
            <person name="Riley R."/>
            <person name="Lipzen A."/>
            <person name="Clum A."/>
            <person name="Drula E."/>
            <person name="Henrissat B."/>
            <person name="Kohler A."/>
            <person name="Grigoriev I.V."/>
            <person name="Martin F.M."/>
            <person name="Hacquard S."/>
        </authorList>
    </citation>
    <scope>NUCLEOTIDE SEQUENCE</scope>
    <source>
        <strain evidence="4">MPI-SDFR-AT-0120</strain>
    </source>
</reference>
<sequence>MGHISMPKAVTPSEVQACSEISWQWAWSYDTKDWTNLAGLVTPSLHIDYRAVRGPKFNFASQPADEFIASISSPTELGNPLVATQHLLGLASWTRSDDTHITAAFQIRAQHIRFANDGAGGRSKKQVMAAVGHGTVEHEFELDEAGRWKLAGIKPVVTFADGDMAALMAYKD</sequence>
<keyword evidence="5" id="KW-1185">Reference proteome</keyword>
<dbReference type="AlphaFoldDB" id="A0A8K0R3M6"/>
<evidence type="ECO:0000313" key="5">
    <source>
        <dbReference type="Proteomes" id="UP000813461"/>
    </source>
</evidence>
<evidence type="ECO:0000256" key="1">
    <source>
        <dbReference type="ARBA" id="ARBA00008584"/>
    </source>
</evidence>
<dbReference type="InterPro" id="IPR032710">
    <property type="entry name" value="NTF2-like_dom_sf"/>
</dbReference>
<dbReference type="Gene3D" id="3.10.450.50">
    <property type="match status" value="1"/>
</dbReference>
<accession>A0A8K0R3M6</accession>
<dbReference type="GO" id="GO:0016829">
    <property type="term" value="F:lyase activity"/>
    <property type="evidence" value="ECO:0007669"/>
    <property type="project" value="UniProtKB-KW"/>
</dbReference>
<protein>
    <submittedName>
        <fullName evidence="4">Scytalone dehydratase</fullName>
    </submittedName>
</protein>
<name>A0A8K0R3M6_9PLEO</name>
<dbReference type="SUPFAM" id="SSF54427">
    <property type="entry name" value="NTF2-like"/>
    <property type="match status" value="1"/>
</dbReference>
<evidence type="ECO:0000259" key="3">
    <source>
        <dbReference type="Pfam" id="PF02982"/>
    </source>
</evidence>
<organism evidence="4 5">
    <name type="scientific">Paraphoma chrysanthemicola</name>
    <dbReference type="NCBI Taxonomy" id="798071"/>
    <lineage>
        <taxon>Eukaryota</taxon>
        <taxon>Fungi</taxon>
        <taxon>Dikarya</taxon>
        <taxon>Ascomycota</taxon>
        <taxon>Pezizomycotina</taxon>
        <taxon>Dothideomycetes</taxon>
        <taxon>Pleosporomycetidae</taxon>
        <taxon>Pleosporales</taxon>
        <taxon>Pleosporineae</taxon>
        <taxon>Phaeosphaeriaceae</taxon>
        <taxon>Paraphoma</taxon>
    </lineage>
</organism>
<proteinExistence type="inferred from homology"/>
<keyword evidence="2" id="KW-0456">Lyase</keyword>
<feature type="domain" description="Scytalone dehydratase-like" evidence="3">
    <location>
        <begin position="17"/>
        <end position="167"/>
    </location>
</feature>
<dbReference type="Pfam" id="PF02982">
    <property type="entry name" value="Scytalone_dh"/>
    <property type="match status" value="1"/>
</dbReference>
<gene>
    <name evidence="4" type="ORF">FB567DRAFT_67275</name>
</gene>
<dbReference type="InterPro" id="IPR049884">
    <property type="entry name" value="Scytalone_dh"/>
</dbReference>
<dbReference type="OrthoDB" id="5281072at2759"/>
<dbReference type="Proteomes" id="UP000813461">
    <property type="component" value="Unassembled WGS sequence"/>
</dbReference>
<evidence type="ECO:0000313" key="4">
    <source>
        <dbReference type="EMBL" id="KAH7086299.1"/>
    </source>
</evidence>
<evidence type="ECO:0000256" key="2">
    <source>
        <dbReference type="ARBA" id="ARBA00023239"/>
    </source>
</evidence>
<dbReference type="EMBL" id="JAGMVJ010000011">
    <property type="protein sequence ID" value="KAH7086299.1"/>
    <property type="molecule type" value="Genomic_DNA"/>
</dbReference>
<comment type="caution">
    <text evidence="4">The sequence shown here is derived from an EMBL/GenBank/DDBJ whole genome shotgun (WGS) entry which is preliminary data.</text>
</comment>
<comment type="similarity">
    <text evidence="1">Belongs to the scytalone dehydratase family.</text>
</comment>